<dbReference type="CDD" id="cd06222">
    <property type="entry name" value="RNase_H_like"/>
    <property type="match status" value="1"/>
</dbReference>
<organism evidence="1 2">
    <name type="scientific">Hibiscus sabdariffa</name>
    <name type="common">roselle</name>
    <dbReference type="NCBI Taxonomy" id="183260"/>
    <lineage>
        <taxon>Eukaryota</taxon>
        <taxon>Viridiplantae</taxon>
        <taxon>Streptophyta</taxon>
        <taxon>Embryophyta</taxon>
        <taxon>Tracheophyta</taxon>
        <taxon>Spermatophyta</taxon>
        <taxon>Magnoliopsida</taxon>
        <taxon>eudicotyledons</taxon>
        <taxon>Gunneridae</taxon>
        <taxon>Pentapetalae</taxon>
        <taxon>rosids</taxon>
        <taxon>malvids</taxon>
        <taxon>Malvales</taxon>
        <taxon>Malvaceae</taxon>
        <taxon>Malvoideae</taxon>
        <taxon>Hibiscus</taxon>
    </lineage>
</organism>
<accession>A0ABR2EUD0</accession>
<gene>
    <name evidence="1" type="ORF">V6N12_058305</name>
</gene>
<evidence type="ECO:0008006" key="3">
    <source>
        <dbReference type="Google" id="ProtNLM"/>
    </source>
</evidence>
<name>A0ABR2EUD0_9ROSI</name>
<protein>
    <recommendedName>
        <fullName evidence="3">RNase H type-1 domain-containing protein</fullName>
    </recommendedName>
</protein>
<dbReference type="Proteomes" id="UP001472677">
    <property type="component" value="Unassembled WGS sequence"/>
</dbReference>
<comment type="caution">
    <text evidence="1">The sequence shown here is derived from an EMBL/GenBank/DDBJ whole genome shotgun (WGS) entry which is preliminary data.</text>
</comment>
<dbReference type="InterPro" id="IPR053151">
    <property type="entry name" value="RNase_H-like"/>
</dbReference>
<sequence>MVTKSGNEYGSSPSHNAFDSFYGSHIDSEYKPTWKECAGVLIITPVAPSADFMMKLYCTDSETVLLCEMFGTASFQPLWKRRNDFIFTGSCSSISEIHHLCSAQASHFQSNHNRQQQTPQLVTVAWTPPSPNWIALNTDASTIQPAGLSFVGGAFRDSLGNWKLGFHQAIGIMSPLHAELRNILIGLHIA</sequence>
<reference evidence="1 2" key="1">
    <citation type="journal article" date="2024" name="G3 (Bethesda)">
        <title>Genome assembly of Hibiscus sabdariffa L. provides insights into metabolisms of medicinal natural products.</title>
        <authorList>
            <person name="Kim T."/>
        </authorList>
    </citation>
    <scope>NUCLEOTIDE SEQUENCE [LARGE SCALE GENOMIC DNA]</scope>
    <source>
        <strain evidence="1">TK-2024</strain>
        <tissue evidence="1">Old leaves</tissue>
    </source>
</reference>
<evidence type="ECO:0000313" key="2">
    <source>
        <dbReference type="Proteomes" id="UP001472677"/>
    </source>
</evidence>
<keyword evidence="2" id="KW-1185">Reference proteome</keyword>
<dbReference type="PANTHER" id="PTHR47723:SF19">
    <property type="entry name" value="POLYNUCLEOTIDYL TRANSFERASE, RIBONUCLEASE H-LIKE SUPERFAMILY PROTEIN"/>
    <property type="match status" value="1"/>
</dbReference>
<evidence type="ECO:0000313" key="1">
    <source>
        <dbReference type="EMBL" id="KAK8564722.1"/>
    </source>
</evidence>
<dbReference type="InterPro" id="IPR044730">
    <property type="entry name" value="RNase_H-like_dom_plant"/>
</dbReference>
<dbReference type="PANTHER" id="PTHR47723">
    <property type="entry name" value="OS05G0353850 PROTEIN"/>
    <property type="match status" value="1"/>
</dbReference>
<proteinExistence type="predicted"/>
<dbReference type="EMBL" id="JBBPBM010000010">
    <property type="protein sequence ID" value="KAK8564722.1"/>
    <property type="molecule type" value="Genomic_DNA"/>
</dbReference>